<reference evidence="3" key="1">
    <citation type="submission" date="2022-07" db="EMBL/GenBank/DDBJ databases">
        <title>Phylogenomic reconstructions and comparative analyses of Kickxellomycotina fungi.</title>
        <authorList>
            <person name="Reynolds N.K."/>
            <person name="Stajich J.E."/>
            <person name="Barry K."/>
            <person name="Grigoriev I.V."/>
            <person name="Crous P."/>
            <person name="Smith M.E."/>
        </authorList>
    </citation>
    <scope>NUCLEOTIDE SEQUENCE</scope>
    <source>
        <strain evidence="3">NRRL 1566</strain>
    </source>
</reference>
<dbReference type="SUPFAM" id="SSF46938">
    <property type="entry name" value="CRAL/TRIO N-terminal domain"/>
    <property type="match status" value="1"/>
</dbReference>
<dbReference type="EMBL" id="JANBUW010000064">
    <property type="protein sequence ID" value="KAJ2849679.1"/>
    <property type="molecule type" value="Genomic_DNA"/>
</dbReference>
<organism evidence="3 4">
    <name type="scientific">Coemansia brasiliensis</name>
    <dbReference type="NCBI Taxonomy" id="2650707"/>
    <lineage>
        <taxon>Eukaryota</taxon>
        <taxon>Fungi</taxon>
        <taxon>Fungi incertae sedis</taxon>
        <taxon>Zoopagomycota</taxon>
        <taxon>Kickxellomycotina</taxon>
        <taxon>Kickxellomycetes</taxon>
        <taxon>Kickxellales</taxon>
        <taxon>Kickxellaceae</taxon>
        <taxon>Coemansia</taxon>
    </lineage>
</organism>
<dbReference type="PROSITE" id="PS50191">
    <property type="entry name" value="CRAL_TRIO"/>
    <property type="match status" value="1"/>
</dbReference>
<evidence type="ECO:0000313" key="3">
    <source>
        <dbReference type="EMBL" id="KAJ2849679.1"/>
    </source>
</evidence>
<sequence>MVISQESVVQEYKACVPDTSGSPGSFSREELHKLMKLWQCILDFLDNNQTTELQVNSSLLQHISMSNFSNLAQHQPSDELSDTDEYEEQTRKAWRLINKSESGLRKLGIISSKKNKSSDGDKQLIRLVTETTQDYLNRKMGHHVPLLPEDYFPSFRHKCKETRNLVDVFWSIASAKQHPDIWVHRFLRSNNWDVSKALKSIQDVLKWRASEAVDQLNWEGEVKLGLNELRLGILEIVGHDRLGCPLMYVRVRKIMLRNNQEHVFKRYLVHQFETLQYVTRRHQRVSMLYDFTGFSMENTPFHLVRFLIELGIKQYAECTSILILLVDSWLFENFWNLVKGFLDANLSARIVFAKTIDQVLTFVDKEQLPEELNGYNEFKAGFKLPKVNENSLMFDTVKREQAEKEWRRRVADFDSATRKWYNHFTDDICDHYAAERDKAALALDKAERELGKYTRACNSYRRLGLVDADGCLRLPQSTLPAQ</sequence>
<dbReference type="OrthoDB" id="43460at2759"/>
<dbReference type="InterPro" id="IPR001251">
    <property type="entry name" value="CRAL-TRIO_dom"/>
</dbReference>
<evidence type="ECO:0000259" key="2">
    <source>
        <dbReference type="PROSITE" id="PS50191"/>
    </source>
</evidence>
<keyword evidence="4" id="KW-1185">Reference proteome</keyword>
<dbReference type="Gene3D" id="3.40.525.10">
    <property type="entry name" value="CRAL-TRIO lipid binding domain"/>
    <property type="match status" value="1"/>
</dbReference>
<protein>
    <submittedName>
        <fullName evidence="3">Phosphatidylinositol transfer protein csr1</fullName>
    </submittedName>
</protein>
<proteinExistence type="predicted"/>
<comment type="caution">
    <text evidence="3">The sequence shown here is derived from an EMBL/GenBank/DDBJ whole genome shotgun (WGS) entry which is preliminary data.</text>
</comment>
<keyword evidence="1" id="KW-0175">Coiled coil</keyword>
<feature type="coiled-coil region" evidence="1">
    <location>
        <begin position="429"/>
        <end position="463"/>
    </location>
</feature>
<accession>A0A9W8IER4</accession>
<dbReference type="Proteomes" id="UP001139887">
    <property type="component" value="Unassembled WGS sequence"/>
</dbReference>
<evidence type="ECO:0000256" key="1">
    <source>
        <dbReference type="SAM" id="Coils"/>
    </source>
</evidence>
<dbReference type="PANTHER" id="PTHR46590:SF1">
    <property type="entry name" value="PHOSPHATIDYLINOSITOL TRANSFER PROTEIN CSR1"/>
    <property type="match status" value="1"/>
</dbReference>
<name>A0A9W8IER4_9FUNG</name>
<dbReference type="Pfam" id="PF00650">
    <property type="entry name" value="CRAL_TRIO"/>
    <property type="match status" value="1"/>
</dbReference>
<dbReference type="InterPro" id="IPR036273">
    <property type="entry name" value="CRAL/TRIO_N_dom_sf"/>
</dbReference>
<dbReference type="SMART" id="SM00516">
    <property type="entry name" value="SEC14"/>
    <property type="match status" value="1"/>
</dbReference>
<dbReference type="CDD" id="cd00170">
    <property type="entry name" value="SEC14"/>
    <property type="match status" value="1"/>
</dbReference>
<dbReference type="SUPFAM" id="SSF52087">
    <property type="entry name" value="CRAL/TRIO domain"/>
    <property type="match status" value="1"/>
</dbReference>
<gene>
    <name evidence="3" type="primary">CSR1_4</name>
    <name evidence="3" type="ORF">IWW36_002446</name>
</gene>
<dbReference type="InterPro" id="IPR036865">
    <property type="entry name" value="CRAL-TRIO_dom_sf"/>
</dbReference>
<dbReference type="AlphaFoldDB" id="A0A9W8IER4"/>
<dbReference type="PANTHER" id="PTHR46590">
    <property type="entry name" value="PHOSPHATIDYLINOSITOL TRANSFER PROTEIN CSR1-RELATED"/>
    <property type="match status" value="1"/>
</dbReference>
<dbReference type="InterPro" id="IPR052432">
    <property type="entry name" value="PITP/CRAL-TRIO"/>
</dbReference>
<feature type="domain" description="CRAL-TRIO" evidence="2">
    <location>
        <begin position="236"/>
        <end position="380"/>
    </location>
</feature>
<evidence type="ECO:0000313" key="4">
    <source>
        <dbReference type="Proteomes" id="UP001139887"/>
    </source>
</evidence>